<dbReference type="InterPro" id="IPR001394">
    <property type="entry name" value="Peptidase_C19_UCH"/>
</dbReference>
<comment type="catalytic activity">
    <reaction evidence="1 7">
        <text>Thiol-dependent hydrolysis of ester, thioester, amide, peptide and isopeptide bonds formed by the C-terminal Gly of ubiquitin (a 76-residue protein attached to proteins as an intracellular targeting signal).</text>
        <dbReference type="EC" id="3.4.19.12"/>
    </reaction>
</comment>
<dbReference type="Gene3D" id="3.40.250.10">
    <property type="entry name" value="Rhodanese-like domain"/>
    <property type="match status" value="1"/>
</dbReference>
<dbReference type="CDD" id="cd02674">
    <property type="entry name" value="Peptidase_C19R"/>
    <property type="match status" value="1"/>
</dbReference>
<dbReference type="EC" id="3.4.19.12" evidence="7"/>
<dbReference type="GO" id="GO:0006508">
    <property type="term" value="P:proteolysis"/>
    <property type="evidence" value="ECO:0007669"/>
    <property type="project" value="UniProtKB-KW"/>
</dbReference>
<dbReference type="InterPro" id="IPR050185">
    <property type="entry name" value="Ub_carboxyl-term_hydrolase"/>
</dbReference>
<evidence type="ECO:0000256" key="7">
    <source>
        <dbReference type="RuleBase" id="RU366025"/>
    </source>
</evidence>
<dbReference type="HOGENOM" id="CLU_005922_1_0_1"/>
<dbReference type="SUPFAM" id="SSF54001">
    <property type="entry name" value="Cysteine proteinases"/>
    <property type="match status" value="1"/>
</dbReference>
<dbReference type="GO" id="GO:0004843">
    <property type="term" value="F:cysteine-type deubiquitinase activity"/>
    <property type="evidence" value="ECO:0007669"/>
    <property type="project" value="UniProtKB-UniRule"/>
</dbReference>
<dbReference type="AlphaFoldDB" id="H0GU33"/>
<accession>H0GU33</accession>
<keyword evidence="3 7" id="KW-0645">Protease</keyword>
<keyword evidence="11" id="KW-1185">Reference proteome</keyword>
<organism evidence="10 11">
    <name type="scientific">Saccharomyces cerevisiae x Saccharomyces kudriavzevii (strain VIN7)</name>
    <name type="common">Yeast</name>
    <dbReference type="NCBI Taxonomy" id="1095631"/>
    <lineage>
        <taxon>Eukaryota</taxon>
        <taxon>Fungi</taxon>
        <taxon>Dikarya</taxon>
        <taxon>Ascomycota</taxon>
        <taxon>Saccharomycotina</taxon>
        <taxon>Saccharomycetes</taxon>
        <taxon>Saccharomycetales</taxon>
        <taxon>Saccharomycetaceae</taxon>
        <taxon>Saccharomyces</taxon>
    </lineage>
</organism>
<dbReference type="PROSITE" id="PS00972">
    <property type="entry name" value="USP_1"/>
    <property type="match status" value="1"/>
</dbReference>
<evidence type="ECO:0000259" key="9">
    <source>
        <dbReference type="PROSITE" id="PS50235"/>
    </source>
</evidence>
<dbReference type="PANTHER" id="PTHR21646:SF95">
    <property type="entry name" value="UBIQUITIN CARBOXYL-TERMINAL HYDROLASE 4-RELATED"/>
    <property type="match status" value="1"/>
</dbReference>
<protein>
    <recommendedName>
        <fullName evidence="7">Ubiquitin carboxyl-terminal hydrolase</fullName>
        <ecNumber evidence="7">3.4.19.12</ecNumber>
    </recommendedName>
</protein>
<dbReference type="PhylomeDB" id="H0GU33"/>
<gene>
    <name evidence="10" type="ORF">VIN7_6787</name>
</gene>
<comment type="similarity">
    <text evidence="2 7">Belongs to the peptidase C19 family.</text>
</comment>
<dbReference type="MEROPS" id="C19.006"/>
<sequence>MNAASSEHRTCVIFSFFFFFFFFHLRLTSTDRVFTCLFFLGTSPQSTYISFLFLHRRKGVNAMGSEQPSSEVGESAKDRLDRLRCLVQKFLDDDDVPQESAPLLQECTEVWASYVDACHDIAVRAPREDMNHLSRAFLRLNETAFIYYMIVHTILKDTLPNLDGFPSTIANSARSSYRERMQLLQNDPKIEQIRNVIENYPNLTPLPSIEPSKLSSMLRFHGGSILVIDIRPRSEFIKAHIKCKNIICIEPVSFKDSFTDQQVGKISLATSPQSEIDLFSNRDTFKYIVLYTDTQLYGDFHQRQTRILAKILCQHSVLKPLGGTKVLILANGFSNWVKLGGAYQSFTPDPAQLTSSSSTPSFGNPRVSAGLFNQRSHSPPKCKSPSLIVMNTQSQPLQVTAQTPQLPLYYPEVPTISKSRPDRNSSAFQSLSSHPLIALPKVNSSSLFPTKVDGIEKLSANVRGQQIDPYLPSASNVIPPRIPPLPQQNLSPPKHAIFNNSQAFDLDFIVGLENMGNCCYMNCILQCLVGTHDLTRMFLDNTYLNFINFGNARGSKGLLAKNFATLVHNMHRHGAFKPPHSRTTPVQTLQFKKVCGHINSIYSDSMQQDCQEFCQFLLDGLHEDLNQNGGKKHLKQLSEQEERMRESMSIRKASALEWERFLLTDFSAIIDLFQGQYASRLQCQACEHTSTTYQTFSVLSVPVPRIRTCNILDCFREFTKCEKLGVDEQWSCSKCLKKQPSTKQLKITRLPKKLIINLKRFDNQMNKNNVFVQYPCFLDLTPYWARDFNHESIVNEDIPTRGQIPPFRYRLYGVACHSGSLYGGHYTSYVYKGPQKGWYFFDDSVYCPIRFNDEFITPNAYVLFYERIF</sequence>
<feature type="domain" description="USP" evidence="9">
    <location>
        <begin position="510"/>
        <end position="868"/>
    </location>
</feature>
<dbReference type="InterPro" id="IPR001763">
    <property type="entry name" value="Rhodanese-like_dom"/>
</dbReference>
<dbReference type="InterPro" id="IPR028889">
    <property type="entry name" value="USP"/>
</dbReference>
<dbReference type="PANTHER" id="PTHR21646">
    <property type="entry name" value="UBIQUITIN CARBOXYL-TERMINAL HYDROLASE"/>
    <property type="match status" value="1"/>
</dbReference>
<feature type="domain" description="Rhodanese" evidence="8">
    <location>
        <begin position="221"/>
        <end position="345"/>
    </location>
</feature>
<dbReference type="SMART" id="SM00450">
    <property type="entry name" value="RHOD"/>
    <property type="match status" value="1"/>
</dbReference>
<dbReference type="InterPro" id="IPR036873">
    <property type="entry name" value="Rhodanese-like_dom_sf"/>
</dbReference>
<dbReference type="FunFam" id="3.90.70.10:FF:000115">
    <property type="entry name" value="DOA4p Ubiquitin hydrolase"/>
    <property type="match status" value="1"/>
</dbReference>
<dbReference type="Proteomes" id="UP000009009">
    <property type="component" value="Unassembled WGS sequence"/>
</dbReference>
<dbReference type="InterPro" id="IPR038765">
    <property type="entry name" value="Papain-like_cys_pep_sf"/>
</dbReference>
<evidence type="ECO:0000256" key="6">
    <source>
        <dbReference type="ARBA" id="ARBA00022807"/>
    </source>
</evidence>
<evidence type="ECO:0000256" key="5">
    <source>
        <dbReference type="ARBA" id="ARBA00022801"/>
    </source>
</evidence>
<keyword evidence="6 7" id="KW-0788">Thiol protease</keyword>
<reference evidence="10 11" key="1">
    <citation type="journal article" date="2012" name="FEMS Yeast Res.">
        <title>The genome sequence of the wine yeast VIN7 reveals an allotriploid hybrid genome with Saccharomyces cerevisiae and Saccharomyces kudriavzevii origins.</title>
        <authorList>
            <person name="Borneman A.R."/>
            <person name="Desany B.A."/>
            <person name="Riches D."/>
            <person name="Affourtit J.P."/>
            <person name="Forgan A.H."/>
            <person name="Pretorius I.S."/>
            <person name="Egholm M."/>
            <person name="Chambers P.J."/>
        </authorList>
    </citation>
    <scope>NUCLEOTIDE SEQUENCE [LARGE SCALE GENOMIC DNA]</scope>
    <source>
        <strain evidence="10 11">VIN7</strain>
    </source>
</reference>
<dbReference type="Pfam" id="PF00443">
    <property type="entry name" value="UCH"/>
    <property type="match status" value="1"/>
</dbReference>
<dbReference type="Gene3D" id="3.90.70.10">
    <property type="entry name" value="Cysteine proteinases"/>
    <property type="match status" value="1"/>
</dbReference>
<evidence type="ECO:0000313" key="10">
    <source>
        <dbReference type="EMBL" id="EHN02684.1"/>
    </source>
</evidence>
<evidence type="ECO:0000256" key="1">
    <source>
        <dbReference type="ARBA" id="ARBA00000707"/>
    </source>
</evidence>
<dbReference type="SUPFAM" id="SSF52821">
    <property type="entry name" value="Rhodanese/Cell cycle control phosphatase"/>
    <property type="match status" value="1"/>
</dbReference>
<evidence type="ECO:0000256" key="4">
    <source>
        <dbReference type="ARBA" id="ARBA00022786"/>
    </source>
</evidence>
<keyword evidence="4 7" id="KW-0833">Ubl conjugation pathway</keyword>
<proteinExistence type="inferred from homology"/>
<dbReference type="Pfam" id="PF00581">
    <property type="entry name" value="Rhodanese"/>
    <property type="match status" value="1"/>
</dbReference>
<dbReference type="PROSITE" id="PS50235">
    <property type="entry name" value="USP_3"/>
    <property type="match status" value="1"/>
</dbReference>
<dbReference type="GO" id="GO:0016579">
    <property type="term" value="P:protein deubiquitination"/>
    <property type="evidence" value="ECO:0007669"/>
    <property type="project" value="InterPro"/>
</dbReference>
<keyword evidence="5 7" id="KW-0378">Hydrolase</keyword>
<dbReference type="InterPro" id="IPR018200">
    <property type="entry name" value="USP_CS"/>
</dbReference>
<comment type="caution">
    <text evidence="10">The sequence shown here is derived from an EMBL/GenBank/DDBJ whole genome shotgun (WGS) entry which is preliminary data.</text>
</comment>
<dbReference type="PROSITE" id="PS50206">
    <property type="entry name" value="RHODANESE_3"/>
    <property type="match status" value="1"/>
</dbReference>
<evidence type="ECO:0000259" key="8">
    <source>
        <dbReference type="PROSITE" id="PS50206"/>
    </source>
</evidence>
<dbReference type="OrthoDB" id="292964at2759"/>
<evidence type="ECO:0000256" key="3">
    <source>
        <dbReference type="ARBA" id="ARBA00022670"/>
    </source>
</evidence>
<name>H0GU33_SACCK</name>
<evidence type="ECO:0000256" key="2">
    <source>
        <dbReference type="ARBA" id="ARBA00009085"/>
    </source>
</evidence>
<evidence type="ECO:0000313" key="11">
    <source>
        <dbReference type="Proteomes" id="UP000009009"/>
    </source>
</evidence>
<dbReference type="EMBL" id="AGVY01000193">
    <property type="protein sequence ID" value="EHN02684.1"/>
    <property type="molecule type" value="Genomic_DNA"/>
</dbReference>
<dbReference type="PROSITE" id="PS00973">
    <property type="entry name" value="USP_2"/>
    <property type="match status" value="1"/>
</dbReference>